<dbReference type="InterPro" id="IPR018843">
    <property type="entry name" value="Utp8_b-prop"/>
</dbReference>
<proteinExistence type="predicted"/>
<dbReference type="EMBL" id="JAWDJX010000045">
    <property type="protein sequence ID" value="KAK3048745.1"/>
    <property type="molecule type" value="Genomic_DNA"/>
</dbReference>
<dbReference type="Proteomes" id="UP001271007">
    <property type="component" value="Unassembled WGS sequence"/>
</dbReference>
<accession>A0AAJ0DEP1</accession>
<evidence type="ECO:0000313" key="4">
    <source>
        <dbReference type="Proteomes" id="UP001271007"/>
    </source>
</evidence>
<feature type="domain" description="Utp8 beta-propeller" evidence="2">
    <location>
        <begin position="4"/>
        <end position="360"/>
    </location>
</feature>
<evidence type="ECO:0000259" key="2">
    <source>
        <dbReference type="Pfam" id="PF10395"/>
    </source>
</evidence>
<evidence type="ECO:0000256" key="1">
    <source>
        <dbReference type="SAM" id="MobiDB-lite"/>
    </source>
</evidence>
<protein>
    <recommendedName>
        <fullName evidence="2">Utp8 beta-propeller domain-containing protein</fullName>
    </recommendedName>
</protein>
<gene>
    <name evidence="3" type="ORF">LTR09_009857</name>
</gene>
<name>A0AAJ0DEP1_9PEZI</name>
<dbReference type="Pfam" id="PF10395">
    <property type="entry name" value="Utp8_b_propeller"/>
    <property type="match status" value="1"/>
</dbReference>
<organism evidence="3 4">
    <name type="scientific">Extremus antarcticus</name>
    <dbReference type="NCBI Taxonomy" id="702011"/>
    <lineage>
        <taxon>Eukaryota</taxon>
        <taxon>Fungi</taxon>
        <taxon>Dikarya</taxon>
        <taxon>Ascomycota</taxon>
        <taxon>Pezizomycotina</taxon>
        <taxon>Dothideomycetes</taxon>
        <taxon>Dothideomycetidae</taxon>
        <taxon>Mycosphaerellales</taxon>
        <taxon>Extremaceae</taxon>
        <taxon>Extremus</taxon>
    </lineage>
</organism>
<feature type="region of interest" description="Disordered" evidence="1">
    <location>
        <begin position="363"/>
        <end position="384"/>
    </location>
</feature>
<keyword evidence="4" id="KW-1185">Reference proteome</keyword>
<sequence>MSDAMFEAPYTIAALPKPLDATHGRTRSAPVYGIRDLKKRKRHEVVVAVDGESVNIYNIQSQRLVTSYALPPQTYSCYPPCSIYVRGSGTSQPQRSTYLVVKSSAGDSKRRLVSFTENVRRKNHVAEKIVAPQRKECSLNDGDIVGLEVVASLSGRPMTIAVSYISGQTMFVSPDLQRADNLQQPDLDGSADYEVEHAAIMDVETAKKGVLRSREDVVGLLDSAASNDMLLCHIVRATNGQRHFRLYKVKLPDQRLQTVKSAASLILDVSLPGPPKQSTKHAQYELHSESGTLYQLLSGGLRTFDLTGTSPTLVATFGSHAYKVFSFIRISSTLAMTASHNKVSLYETDYGSLYGSMSFSAFTGGDASSRKRKREEGAEREENTVSLEQLCSLSEAGPIVGLKGHDLVVVQLSEALKINKGARSKGTRLVDVVSGNAVQSSHQDKMRGSKRKKWTEWTALVDRLIESDDIEGLENLVANDPEMGLQRSGKPASQKESRIQLTNGDKQAYEELWPLPETFEPASLDQQRCLYVLSKVFGPCESGIDIRILSLKLLEWLALAGFLSAKHIRSAWNETGSVDSLAETNTAQPGSIFSAIQPFDEDFQLADDLLSLPVHWEIEEIVEALRSIMQSFDEIADVEDAPLALPPVPQQTGGDVPMINGDVVKDNAINGDAVHGDMTNGDADSHLEFESKAAEQELDHAVAALSTGLEVRSSVLQAIFSRLLAFDQRTITSRLRDMMSHRELIFFIQILRVELADGGWTSRYIGTGEDEHQEEPQGMVNAMEGAEEGGPSNEALRTIGDLLNCAVDAIGTSGWLVGLSSNTVSAQELLASLRAEVSAGLEGCYEADTLGTTLGEIERFAAQTMEQQQPGSGKFELVDVDTEDVETLLPMGGRAYPAVVDGKGKGAIKSKIALAQEQRRKVGKYSFDRIRI</sequence>
<evidence type="ECO:0000313" key="3">
    <source>
        <dbReference type="EMBL" id="KAK3048745.1"/>
    </source>
</evidence>
<dbReference type="AlphaFoldDB" id="A0AAJ0DEP1"/>
<feature type="compositionally biased region" description="Basic and acidic residues" evidence="1">
    <location>
        <begin position="374"/>
        <end position="383"/>
    </location>
</feature>
<reference evidence="3" key="1">
    <citation type="submission" date="2023-04" db="EMBL/GenBank/DDBJ databases">
        <title>Black Yeasts Isolated from many extreme environments.</title>
        <authorList>
            <person name="Coleine C."/>
            <person name="Stajich J.E."/>
            <person name="Selbmann L."/>
        </authorList>
    </citation>
    <scope>NUCLEOTIDE SEQUENCE</scope>
    <source>
        <strain evidence="3">CCFEE 5312</strain>
    </source>
</reference>
<comment type="caution">
    <text evidence="3">The sequence shown here is derived from an EMBL/GenBank/DDBJ whole genome shotgun (WGS) entry which is preliminary data.</text>
</comment>